<dbReference type="SUPFAM" id="SSF55729">
    <property type="entry name" value="Acyl-CoA N-acyltransferases (Nat)"/>
    <property type="match status" value="1"/>
</dbReference>
<dbReference type="InterPro" id="IPR000182">
    <property type="entry name" value="GNAT_dom"/>
</dbReference>
<sequence length="209" mass="22904">MTAPQQAQIHRVLRQDAVHVAAVAHVLADAFIDDPSFVFIAPDRERRRALLPAFFACQVAADLRRGSATLAIDGARPVGAALWLPPGVRPPLLRPPQQALAMVRALRGGTARGLRVDLAMVRHLPGGEDFWYLHYLGVAGDSQGRGVGRLLLADGLARADAEARPCWLETQLPQNVALYRSVGFEVVAEYDVPGDGPHFWGMWRPARRR</sequence>
<comment type="caution">
    <text evidence="2">The sequence shown here is derived from an EMBL/GenBank/DDBJ whole genome shotgun (WGS) entry which is preliminary data.</text>
</comment>
<dbReference type="Pfam" id="PF00583">
    <property type="entry name" value="Acetyltransf_1"/>
    <property type="match status" value="1"/>
</dbReference>
<dbReference type="Gene3D" id="3.40.630.30">
    <property type="match status" value="1"/>
</dbReference>
<keyword evidence="3" id="KW-1185">Reference proteome</keyword>
<dbReference type="InterPro" id="IPR052523">
    <property type="entry name" value="Trichothecene_AcTrans"/>
</dbReference>
<proteinExistence type="predicted"/>
<feature type="domain" description="N-acetyltransferase" evidence="1">
    <location>
        <begin position="61"/>
        <end position="207"/>
    </location>
</feature>
<evidence type="ECO:0000313" key="2">
    <source>
        <dbReference type="EMBL" id="GAA4113926.1"/>
    </source>
</evidence>
<reference evidence="3" key="1">
    <citation type="journal article" date="2019" name="Int. J. Syst. Evol. Microbiol.">
        <title>The Global Catalogue of Microorganisms (GCM) 10K type strain sequencing project: providing services to taxonomists for standard genome sequencing and annotation.</title>
        <authorList>
            <consortium name="The Broad Institute Genomics Platform"/>
            <consortium name="The Broad Institute Genome Sequencing Center for Infectious Disease"/>
            <person name="Wu L."/>
            <person name="Ma J."/>
        </authorList>
    </citation>
    <scope>NUCLEOTIDE SEQUENCE [LARGE SCALE GENOMIC DNA]</scope>
    <source>
        <strain evidence="3">JCM 16703</strain>
    </source>
</reference>
<dbReference type="InterPro" id="IPR016181">
    <property type="entry name" value="Acyl_CoA_acyltransferase"/>
</dbReference>
<gene>
    <name evidence="2" type="ORF">GCM10022215_11620</name>
</gene>
<dbReference type="CDD" id="cd04301">
    <property type="entry name" value="NAT_SF"/>
    <property type="match status" value="1"/>
</dbReference>
<dbReference type="PANTHER" id="PTHR42791">
    <property type="entry name" value="GNAT FAMILY ACETYLTRANSFERASE"/>
    <property type="match status" value="1"/>
</dbReference>
<accession>A0ABP7XFX4</accession>
<dbReference type="RefSeq" id="WP_344732321.1">
    <property type="nucleotide sequence ID" value="NZ_BAAAZH010000010.1"/>
</dbReference>
<dbReference type="Proteomes" id="UP001501495">
    <property type="component" value="Unassembled WGS sequence"/>
</dbReference>
<dbReference type="PROSITE" id="PS51186">
    <property type="entry name" value="GNAT"/>
    <property type="match status" value="1"/>
</dbReference>
<dbReference type="EMBL" id="BAAAZH010000010">
    <property type="protein sequence ID" value="GAA4113926.1"/>
    <property type="molecule type" value="Genomic_DNA"/>
</dbReference>
<dbReference type="PANTHER" id="PTHR42791:SF1">
    <property type="entry name" value="N-ACETYLTRANSFERASE DOMAIN-CONTAINING PROTEIN"/>
    <property type="match status" value="1"/>
</dbReference>
<evidence type="ECO:0000259" key="1">
    <source>
        <dbReference type="PROSITE" id="PS51186"/>
    </source>
</evidence>
<protein>
    <recommendedName>
        <fullName evidence="1">N-acetyltransferase domain-containing protein</fullName>
    </recommendedName>
</protein>
<name>A0ABP7XFX4_9ACTN</name>
<evidence type="ECO:0000313" key="3">
    <source>
        <dbReference type="Proteomes" id="UP001501495"/>
    </source>
</evidence>
<organism evidence="2 3">
    <name type="scientific">Nocardioides fonticola</name>
    <dbReference type="NCBI Taxonomy" id="450363"/>
    <lineage>
        <taxon>Bacteria</taxon>
        <taxon>Bacillati</taxon>
        <taxon>Actinomycetota</taxon>
        <taxon>Actinomycetes</taxon>
        <taxon>Propionibacteriales</taxon>
        <taxon>Nocardioidaceae</taxon>
        <taxon>Nocardioides</taxon>
    </lineage>
</organism>